<dbReference type="Gene3D" id="1.50.10.20">
    <property type="match status" value="1"/>
</dbReference>
<dbReference type="AlphaFoldDB" id="A0A401UM01"/>
<dbReference type="EMBL" id="BHYK01000010">
    <property type="protein sequence ID" value="GCD10547.1"/>
    <property type="molecule type" value="Genomic_DNA"/>
</dbReference>
<organism evidence="1 2">
    <name type="scientific">Clostridium tagluense</name>
    <dbReference type="NCBI Taxonomy" id="360422"/>
    <lineage>
        <taxon>Bacteria</taxon>
        <taxon>Bacillati</taxon>
        <taxon>Bacillota</taxon>
        <taxon>Clostridia</taxon>
        <taxon>Eubacteriales</taxon>
        <taxon>Clostridiaceae</taxon>
        <taxon>Clostridium</taxon>
    </lineage>
</organism>
<dbReference type="SUPFAM" id="SSF48239">
    <property type="entry name" value="Terpenoid cyclases/Protein prenyltransferases"/>
    <property type="match status" value="1"/>
</dbReference>
<comment type="caution">
    <text evidence="1">The sequence shown here is derived from an EMBL/GenBank/DDBJ whole genome shotgun (WGS) entry which is preliminary data.</text>
</comment>
<keyword evidence="2" id="KW-1185">Reference proteome</keyword>
<dbReference type="OrthoDB" id="3286086at2"/>
<dbReference type="RefSeq" id="WP_125001357.1">
    <property type="nucleotide sequence ID" value="NZ_BHYK01000010.1"/>
</dbReference>
<evidence type="ECO:0000313" key="2">
    <source>
        <dbReference type="Proteomes" id="UP000287872"/>
    </source>
</evidence>
<proteinExistence type="predicted"/>
<sequence length="308" mass="36312">MKKLPKTLLNQLNTYMNTEVRPLERSIFNYYFNDSSGDDILDSLETFQNSDGGFGNGIEPDFKLIQSSPMATSIGLRYLSKLDNNDRAQKMIARAVEYLETTFDSNRKGWYSVPSNVNEYPHAPWWEFKNDINMTVIDYSWGNPSAELIGYLYKYKEYLNNLDIYSLISYAITNLNERTEFKSEHEIFCYIHMYNTLDKEFSSQLEDVLKLAVSQLVNIKESEWVDYVPTPLKFIEMDSTGFWGIQRKFIDQNLDYLIDKLEEQGKILPTWQWDKYLEEWEISKVEWMGILTLEALLSLCKFNRIMTI</sequence>
<accession>A0A401UM01</accession>
<protein>
    <submittedName>
        <fullName evidence="1">Uncharacterized protein</fullName>
    </submittedName>
</protein>
<name>A0A401UM01_9CLOT</name>
<evidence type="ECO:0000313" key="1">
    <source>
        <dbReference type="EMBL" id="GCD10547.1"/>
    </source>
</evidence>
<gene>
    <name evidence="1" type="ORF">Ctaglu_21700</name>
</gene>
<dbReference type="Proteomes" id="UP000287872">
    <property type="component" value="Unassembled WGS sequence"/>
</dbReference>
<dbReference type="InterPro" id="IPR008930">
    <property type="entry name" value="Terpenoid_cyclase/PrenylTrfase"/>
</dbReference>
<reference evidence="1 2" key="1">
    <citation type="submission" date="2018-11" db="EMBL/GenBank/DDBJ databases">
        <title>Genome sequencing and assembly of Clostridium tagluense strain A121.</title>
        <authorList>
            <person name="Murakami T."/>
            <person name="Segawa T."/>
            <person name="Shcherbakova V.A."/>
            <person name="Mori H."/>
            <person name="Yoshimura Y."/>
        </authorList>
    </citation>
    <scope>NUCLEOTIDE SEQUENCE [LARGE SCALE GENOMIC DNA]</scope>
    <source>
        <strain evidence="1 2">A121</strain>
    </source>
</reference>